<organism evidence="1 2">
    <name type="scientific">Rhizophagus irregularis</name>
    <dbReference type="NCBI Taxonomy" id="588596"/>
    <lineage>
        <taxon>Eukaryota</taxon>
        <taxon>Fungi</taxon>
        <taxon>Fungi incertae sedis</taxon>
        <taxon>Mucoromycota</taxon>
        <taxon>Glomeromycotina</taxon>
        <taxon>Glomeromycetes</taxon>
        <taxon>Glomerales</taxon>
        <taxon>Glomeraceae</taxon>
        <taxon>Rhizophagus</taxon>
    </lineage>
</organism>
<proteinExistence type="predicted"/>
<dbReference type="EMBL" id="CAGKOT010000050">
    <property type="protein sequence ID" value="CAB5384091.1"/>
    <property type="molecule type" value="Genomic_DNA"/>
</dbReference>
<accession>A0A916EFM1</accession>
<comment type="caution">
    <text evidence="1">The sequence shown here is derived from an EMBL/GenBank/DDBJ whole genome shotgun (WGS) entry which is preliminary data.</text>
</comment>
<reference evidence="1" key="1">
    <citation type="submission" date="2020-05" db="EMBL/GenBank/DDBJ databases">
        <authorList>
            <person name="Rincon C."/>
            <person name="Sanders R I."/>
            <person name="Robbins C."/>
            <person name="Chaturvedi A."/>
        </authorList>
    </citation>
    <scope>NUCLEOTIDE SEQUENCE</scope>
    <source>
        <strain evidence="1">CHB12</strain>
    </source>
</reference>
<sequence length="93" mass="10858">MKKCWNLNPENRPDTTELYKSLSSISMNNQYKAEIEEAEKYRILHLSSSKVDRQVNTHPQAIYTSRLLNPFTENFPKYTDDNPDNSECLDCAI</sequence>
<dbReference type="AlphaFoldDB" id="A0A916EFM1"/>
<evidence type="ECO:0000313" key="2">
    <source>
        <dbReference type="Proteomes" id="UP000684084"/>
    </source>
</evidence>
<dbReference type="OrthoDB" id="10351591at2759"/>
<gene>
    <name evidence="1" type="ORF">CHRIB12_LOCUS18723</name>
</gene>
<evidence type="ECO:0008006" key="3">
    <source>
        <dbReference type="Google" id="ProtNLM"/>
    </source>
</evidence>
<name>A0A916EFM1_9GLOM</name>
<evidence type="ECO:0000313" key="1">
    <source>
        <dbReference type="EMBL" id="CAB5384091.1"/>
    </source>
</evidence>
<protein>
    <recommendedName>
        <fullName evidence="3">Serine-threonine/tyrosine-protein kinase catalytic domain-containing protein</fullName>
    </recommendedName>
</protein>
<dbReference type="Proteomes" id="UP000684084">
    <property type="component" value="Unassembled WGS sequence"/>
</dbReference>